<keyword evidence="1 3" id="KW-0238">DNA-binding</keyword>
<dbReference type="PANTHER" id="PTHR10270:SF161">
    <property type="entry name" value="SEX-DETERMINING REGION Y PROTEIN"/>
    <property type="match status" value="1"/>
</dbReference>
<dbReference type="GO" id="GO:0005634">
    <property type="term" value="C:nucleus"/>
    <property type="evidence" value="ECO:0007669"/>
    <property type="project" value="UniProtKB-UniRule"/>
</dbReference>
<reference evidence="6" key="1">
    <citation type="submission" date="2021-02" db="EMBL/GenBank/DDBJ databases">
        <authorList>
            <person name="Nieuwenhuis M."/>
            <person name="Van De Peppel L.J.J."/>
        </authorList>
    </citation>
    <scope>NUCLEOTIDE SEQUENCE</scope>
    <source>
        <strain evidence="6">D49</strain>
    </source>
</reference>
<dbReference type="InterPro" id="IPR009071">
    <property type="entry name" value="HMG_box_dom"/>
</dbReference>
<dbReference type="GO" id="GO:0000122">
    <property type="term" value="P:negative regulation of transcription by RNA polymerase II"/>
    <property type="evidence" value="ECO:0007669"/>
    <property type="project" value="TreeGrafter"/>
</dbReference>
<feature type="domain" description="HMG box" evidence="5">
    <location>
        <begin position="1"/>
        <end position="57"/>
    </location>
</feature>
<feature type="compositionally biased region" description="Polar residues" evidence="4">
    <location>
        <begin position="90"/>
        <end position="108"/>
    </location>
</feature>
<feature type="region of interest" description="Disordered" evidence="4">
    <location>
        <begin position="47"/>
        <end position="139"/>
    </location>
</feature>
<dbReference type="GO" id="GO:0030154">
    <property type="term" value="P:cell differentiation"/>
    <property type="evidence" value="ECO:0007669"/>
    <property type="project" value="TreeGrafter"/>
</dbReference>
<keyword evidence="2" id="KW-0804">Transcription</keyword>
<dbReference type="EMBL" id="JABCKI010000617">
    <property type="protein sequence ID" value="KAG5649955.1"/>
    <property type="molecule type" value="Genomic_DNA"/>
</dbReference>
<evidence type="ECO:0000256" key="4">
    <source>
        <dbReference type="SAM" id="MobiDB-lite"/>
    </source>
</evidence>
<dbReference type="AlphaFoldDB" id="A0A9P7GIK0"/>
<feature type="compositionally biased region" description="Basic and acidic residues" evidence="4">
    <location>
        <begin position="47"/>
        <end position="58"/>
    </location>
</feature>
<dbReference type="InterPro" id="IPR050140">
    <property type="entry name" value="SRY-related_HMG-box_TF-like"/>
</dbReference>
<protein>
    <recommendedName>
        <fullName evidence="5">HMG box domain-containing protein</fullName>
    </recommendedName>
</protein>
<dbReference type="CDD" id="cd01389">
    <property type="entry name" value="HMG-box_ROX1-like"/>
    <property type="match status" value="1"/>
</dbReference>
<proteinExistence type="predicted"/>
<dbReference type="SUPFAM" id="SSF47095">
    <property type="entry name" value="HMG-box"/>
    <property type="match status" value="1"/>
</dbReference>
<dbReference type="SMART" id="SM00398">
    <property type="entry name" value="HMG"/>
    <property type="match status" value="1"/>
</dbReference>
<name>A0A9P7GIK0_9AGAR</name>
<dbReference type="Gene3D" id="1.10.30.10">
    <property type="entry name" value="High mobility group box domain"/>
    <property type="match status" value="1"/>
</dbReference>
<comment type="caution">
    <text evidence="6">The sequence shown here is derived from an EMBL/GenBank/DDBJ whole genome shotgun (WGS) entry which is preliminary data.</text>
</comment>
<keyword evidence="3" id="KW-0539">Nucleus</keyword>
<dbReference type="GO" id="GO:0001228">
    <property type="term" value="F:DNA-binding transcription activator activity, RNA polymerase II-specific"/>
    <property type="evidence" value="ECO:0007669"/>
    <property type="project" value="TreeGrafter"/>
</dbReference>
<reference evidence="6" key="2">
    <citation type="submission" date="2021-10" db="EMBL/GenBank/DDBJ databases">
        <title>Phylogenomics reveals ancestral predisposition of the termite-cultivated fungus Termitomyces towards a domesticated lifestyle.</title>
        <authorList>
            <person name="Auxier B."/>
            <person name="Grum-Grzhimaylo A."/>
            <person name="Cardenas M.E."/>
            <person name="Lodge J.D."/>
            <person name="Laessoe T."/>
            <person name="Pedersen O."/>
            <person name="Smith M.E."/>
            <person name="Kuyper T.W."/>
            <person name="Franco-Molano E.A."/>
            <person name="Baroni T.J."/>
            <person name="Aanen D.K."/>
        </authorList>
    </citation>
    <scope>NUCLEOTIDE SEQUENCE</scope>
    <source>
        <strain evidence="6">D49</strain>
    </source>
</reference>
<accession>A0A9P7GIK0</accession>
<sequence length="282" mass="31369">MFPRLPPPTPGEPRSAGDISKILGRNWKNESPETKAIFQKLAAEEKLKHERMYPDYRLIKGAPKRNDQKRRTRAPREPRGPGSTHGALLDSSTESGSAVATETESNPGQLEHDSERGTSMGMEPSPSCESTLDLSPASSANSLSPHYIDNTYYLDSAWTSTCSTAPTIASPWQDTRMMEIPRDYSPSTSLGLTGEGLEDWDRQYHTDPFDIGTCKEPMANQRFEGGSPGAEPYPSLFVTSEGDFSTELWHRWQGEFDDILWCGAGPCHVESFDDERCDNQMD</sequence>
<evidence type="ECO:0000256" key="2">
    <source>
        <dbReference type="ARBA" id="ARBA00023163"/>
    </source>
</evidence>
<dbReference type="OrthoDB" id="6247875at2759"/>
<dbReference type="Proteomes" id="UP000717328">
    <property type="component" value="Unassembled WGS sequence"/>
</dbReference>
<dbReference type="PANTHER" id="PTHR10270">
    <property type="entry name" value="SOX TRANSCRIPTION FACTOR"/>
    <property type="match status" value="1"/>
</dbReference>
<dbReference type="Pfam" id="PF00505">
    <property type="entry name" value="HMG_box"/>
    <property type="match status" value="1"/>
</dbReference>
<dbReference type="PROSITE" id="PS50118">
    <property type="entry name" value="HMG_BOX_2"/>
    <property type="match status" value="1"/>
</dbReference>
<dbReference type="GO" id="GO:0000978">
    <property type="term" value="F:RNA polymerase II cis-regulatory region sequence-specific DNA binding"/>
    <property type="evidence" value="ECO:0007669"/>
    <property type="project" value="TreeGrafter"/>
</dbReference>
<gene>
    <name evidence="6" type="ORF">H0H81_001320</name>
</gene>
<dbReference type="InterPro" id="IPR036910">
    <property type="entry name" value="HMG_box_dom_sf"/>
</dbReference>
<evidence type="ECO:0000256" key="1">
    <source>
        <dbReference type="ARBA" id="ARBA00023125"/>
    </source>
</evidence>
<evidence type="ECO:0000259" key="5">
    <source>
        <dbReference type="PROSITE" id="PS50118"/>
    </source>
</evidence>
<feature type="DNA-binding region" description="HMG box" evidence="3">
    <location>
        <begin position="1"/>
        <end position="57"/>
    </location>
</feature>
<organism evidence="6 7">
    <name type="scientific">Sphagnurus paluster</name>
    <dbReference type="NCBI Taxonomy" id="117069"/>
    <lineage>
        <taxon>Eukaryota</taxon>
        <taxon>Fungi</taxon>
        <taxon>Dikarya</taxon>
        <taxon>Basidiomycota</taxon>
        <taxon>Agaricomycotina</taxon>
        <taxon>Agaricomycetes</taxon>
        <taxon>Agaricomycetidae</taxon>
        <taxon>Agaricales</taxon>
        <taxon>Tricholomatineae</taxon>
        <taxon>Lyophyllaceae</taxon>
        <taxon>Sphagnurus</taxon>
    </lineage>
</organism>
<evidence type="ECO:0000313" key="6">
    <source>
        <dbReference type="EMBL" id="KAG5649955.1"/>
    </source>
</evidence>
<keyword evidence="7" id="KW-1185">Reference proteome</keyword>
<evidence type="ECO:0000256" key="3">
    <source>
        <dbReference type="PROSITE-ProRule" id="PRU00267"/>
    </source>
</evidence>
<evidence type="ECO:0000313" key="7">
    <source>
        <dbReference type="Proteomes" id="UP000717328"/>
    </source>
</evidence>